<dbReference type="AlphaFoldDB" id="A0A3L6Q1M1"/>
<dbReference type="EMBL" id="PQIB02000014">
    <property type="protein sequence ID" value="RLM69363.1"/>
    <property type="molecule type" value="Genomic_DNA"/>
</dbReference>
<protein>
    <submittedName>
        <fullName evidence="1">Uncharacterized protein</fullName>
    </submittedName>
</protein>
<sequence length="121" mass="13984">MAWVLFCRKVFWKTENPIVFQELQKWVQKIMKKCEADLEGWECPHSIGVESANDNLWDPTELRTLDEVRASGQFISNLEKFGAAKEPLHLRCKKQLLLTTLYFSIEAATPPEIKCQSMKPG</sequence>
<keyword evidence="2" id="KW-1185">Reference proteome</keyword>
<comment type="caution">
    <text evidence="1">The sequence shown here is derived from an EMBL/GenBank/DDBJ whole genome shotgun (WGS) entry which is preliminary data.</text>
</comment>
<dbReference type="Proteomes" id="UP000275267">
    <property type="component" value="Unassembled WGS sequence"/>
</dbReference>
<evidence type="ECO:0000313" key="1">
    <source>
        <dbReference type="EMBL" id="RLM69363.1"/>
    </source>
</evidence>
<organism evidence="1 2">
    <name type="scientific">Panicum miliaceum</name>
    <name type="common">Proso millet</name>
    <name type="synonym">Broomcorn millet</name>
    <dbReference type="NCBI Taxonomy" id="4540"/>
    <lineage>
        <taxon>Eukaryota</taxon>
        <taxon>Viridiplantae</taxon>
        <taxon>Streptophyta</taxon>
        <taxon>Embryophyta</taxon>
        <taxon>Tracheophyta</taxon>
        <taxon>Spermatophyta</taxon>
        <taxon>Magnoliopsida</taxon>
        <taxon>Liliopsida</taxon>
        <taxon>Poales</taxon>
        <taxon>Poaceae</taxon>
        <taxon>PACMAD clade</taxon>
        <taxon>Panicoideae</taxon>
        <taxon>Panicodae</taxon>
        <taxon>Paniceae</taxon>
        <taxon>Panicinae</taxon>
        <taxon>Panicum</taxon>
        <taxon>Panicum sect. Panicum</taxon>
    </lineage>
</organism>
<gene>
    <name evidence="1" type="ORF">C2845_PM17G08440</name>
</gene>
<reference evidence="2" key="1">
    <citation type="journal article" date="2019" name="Nat. Commun.">
        <title>The genome of broomcorn millet.</title>
        <authorList>
            <person name="Zou C."/>
            <person name="Miki D."/>
            <person name="Li D."/>
            <person name="Tang Q."/>
            <person name="Xiao L."/>
            <person name="Rajput S."/>
            <person name="Deng P."/>
            <person name="Jia W."/>
            <person name="Huang R."/>
            <person name="Zhang M."/>
            <person name="Sun Y."/>
            <person name="Hu J."/>
            <person name="Fu X."/>
            <person name="Schnable P.S."/>
            <person name="Li F."/>
            <person name="Zhang H."/>
            <person name="Feng B."/>
            <person name="Zhu X."/>
            <person name="Liu R."/>
            <person name="Schnable J.C."/>
            <person name="Zhu J.-K."/>
            <person name="Zhang H."/>
        </authorList>
    </citation>
    <scope>NUCLEOTIDE SEQUENCE [LARGE SCALE GENOMIC DNA]</scope>
</reference>
<accession>A0A3L6Q1M1</accession>
<evidence type="ECO:0000313" key="2">
    <source>
        <dbReference type="Proteomes" id="UP000275267"/>
    </source>
</evidence>
<proteinExistence type="predicted"/>
<name>A0A3L6Q1M1_PANMI</name>